<keyword evidence="2" id="KW-0472">Membrane</keyword>
<feature type="compositionally biased region" description="Polar residues" evidence="1">
    <location>
        <begin position="1"/>
        <end position="12"/>
    </location>
</feature>
<feature type="domain" description="Excalibur calcium-binding" evidence="3">
    <location>
        <begin position="76"/>
        <end position="108"/>
    </location>
</feature>
<feature type="compositionally biased region" description="Basic residues" evidence="1">
    <location>
        <begin position="13"/>
        <end position="23"/>
    </location>
</feature>
<dbReference type="OrthoDB" id="5366081at2"/>
<feature type="region of interest" description="Disordered" evidence="1">
    <location>
        <begin position="94"/>
        <end position="143"/>
    </location>
</feature>
<dbReference type="InterPro" id="IPR008613">
    <property type="entry name" value="Excalibur_Ca-bd_domain"/>
</dbReference>
<name>A0A0N7LQX9_9RHOB</name>
<feature type="region of interest" description="Disordered" evidence="1">
    <location>
        <begin position="1"/>
        <end position="24"/>
    </location>
</feature>
<evidence type="ECO:0000256" key="2">
    <source>
        <dbReference type="SAM" id="Phobius"/>
    </source>
</evidence>
<dbReference type="Proteomes" id="UP000050783">
    <property type="component" value="Unassembled WGS sequence"/>
</dbReference>
<dbReference type="EMBL" id="CYPU01000068">
    <property type="protein sequence ID" value="CUH49268.1"/>
    <property type="molecule type" value="Genomic_DNA"/>
</dbReference>
<dbReference type="AlphaFoldDB" id="A0A0N7LQX9"/>
<dbReference type="STRING" id="81569.RUM4293_02324"/>
<accession>A0A0N7LQX9</accession>
<gene>
    <name evidence="4" type="ORF">RUA4292_03464</name>
</gene>
<evidence type="ECO:0000259" key="3">
    <source>
        <dbReference type="Pfam" id="PF05901"/>
    </source>
</evidence>
<dbReference type="Pfam" id="PF05901">
    <property type="entry name" value="Excalibur"/>
    <property type="match status" value="1"/>
</dbReference>
<reference evidence="4 5" key="1">
    <citation type="submission" date="2015-09" db="EMBL/GenBank/DDBJ databases">
        <authorList>
            <consortium name="Swine Surveillance"/>
        </authorList>
    </citation>
    <scope>NUCLEOTIDE SEQUENCE [LARGE SCALE GENOMIC DNA]</scope>
    <source>
        <strain evidence="4 5">CECT 4292</strain>
    </source>
</reference>
<organism evidence="4 5">
    <name type="scientific">Ruegeria atlantica</name>
    <dbReference type="NCBI Taxonomy" id="81569"/>
    <lineage>
        <taxon>Bacteria</taxon>
        <taxon>Pseudomonadati</taxon>
        <taxon>Pseudomonadota</taxon>
        <taxon>Alphaproteobacteria</taxon>
        <taxon>Rhodobacterales</taxon>
        <taxon>Roseobacteraceae</taxon>
        <taxon>Ruegeria</taxon>
    </lineage>
</organism>
<keyword evidence="2" id="KW-0812">Transmembrane</keyword>
<evidence type="ECO:0000313" key="5">
    <source>
        <dbReference type="Proteomes" id="UP000050783"/>
    </source>
</evidence>
<evidence type="ECO:0000256" key="1">
    <source>
        <dbReference type="SAM" id="MobiDB-lite"/>
    </source>
</evidence>
<feature type="compositionally biased region" description="Low complexity" evidence="1">
    <location>
        <begin position="110"/>
        <end position="132"/>
    </location>
</feature>
<sequence length="143" mass="15140">MVLNDSEQGSNKKNQRAAARHRRADALRRRALSPVRIIFMILMLPATTAAIAVGVFLRTSEFESPDALLHLVALAGCQAAEALVPGPYWDGEPGYHARNDTDGDGVACGATAPQFATPQPAADPQPAAAAPQRQVGTAKFVRP</sequence>
<evidence type="ECO:0000313" key="4">
    <source>
        <dbReference type="EMBL" id="CUH49268.1"/>
    </source>
</evidence>
<proteinExistence type="predicted"/>
<keyword evidence="2" id="KW-1133">Transmembrane helix</keyword>
<feature type="transmembrane region" description="Helical" evidence="2">
    <location>
        <begin position="37"/>
        <end position="57"/>
    </location>
</feature>
<protein>
    <recommendedName>
        <fullName evidence="3">Excalibur calcium-binding domain-containing protein</fullName>
    </recommendedName>
</protein>